<organism evidence="4 5">
    <name type="scientific">Zostera marina</name>
    <name type="common">Eelgrass</name>
    <dbReference type="NCBI Taxonomy" id="29655"/>
    <lineage>
        <taxon>Eukaryota</taxon>
        <taxon>Viridiplantae</taxon>
        <taxon>Streptophyta</taxon>
        <taxon>Embryophyta</taxon>
        <taxon>Tracheophyta</taxon>
        <taxon>Spermatophyta</taxon>
        <taxon>Magnoliopsida</taxon>
        <taxon>Liliopsida</taxon>
        <taxon>Zosteraceae</taxon>
        <taxon>Zostera</taxon>
    </lineage>
</organism>
<dbReference type="InterPro" id="IPR002885">
    <property type="entry name" value="PPR_rpt"/>
</dbReference>
<comment type="caution">
    <text evidence="4">The sequence shown here is derived from an EMBL/GenBank/DDBJ whole genome shotgun (WGS) entry which is preliminary data.</text>
</comment>
<protein>
    <submittedName>
        <fullName evidence="4">Pentatricopeptide repeat-containing protein</fullName>
    </submittedName>
</protein>
<comment type="similarity">
    <text evidence="1">Belongs to the PPR family. P subfamily.</text>
</comment>
<feature type="repeat" description="PPR" evidence="3">
    <location>
        <begin position="318"/>
        <end position="353"/>
    </location>
</feature>
<dbReference type="InterPro" id="IPR011990">
    <property type="entry name" value="TPR-like_helical_dom_sf"/>
</dbReference>
<feature type="repeat" description="PPR" evidence="3">
    <location>
        <begin position="429"/>
        <end position="463"/>
    </location>
</feature>
<evidence type="ECO:0000256" key="3">
    <source>
        <dbReference type="PROSITE-ProRule" id="PRU00708"/>
    </source>
</evidence>
<feature type="repeat" description="PPR" evidence="3">
    <location>
        <begin position="354"/>
        <end position="388"/>
    </location>
</feature>
<dbReference type="Pfam" id="PF12854">
    <property type="entry name" value="PPR_1"/>
    <property type="match status" value="2"/>
</dbReference>
<dbReference type="PANTHER" id="PTHR47447:SF28">
    <property type="entry name" value="PENTACOTRIPEPTIDE-REPEAT REGION OF PRORP DOMAIN-CONTAINING PROTEIN"/>
    <property type="match status" value="1"/>
</dbReference>
<name>A0A0K9NL40_ZOSMR</name>
<dbReference type="EMBL" id="LFYR01002091">
    <property type="protein sequence ID" value="KMZ57333.1"/>
    <property type="molecule type" value="Genomic_DNA"/>
</dbReference>
<keyword evidence="2" id="KW-0677">Repeat</keyword>
<dbReference type="Proteomes" id="UP000036987">
    <property type="component" value="Unassembled WGS sequence"/>
</dbReference>
<reference evidence="5" key="1">
    <citation type="journal article" date="2016" name="Nature">
        <title>The genome of the seagrass Zostera marina reveals angiosperm adaptation to the sea.</title>
        <authorList>
            <person name="Olsen J.L."/>
            <person name="Rouze P."/>
            <person name="Verhelst B."/>
            <person name="Lin Y.-C."/>
            <person name="Bayer T."/>
            <person name="Collen J."/>
            <person name="Dattolo E."/>
            <person name="De Paoli E."/>
            <person name="Dittami S."/>
            <person name="Maumus F."/>
            <person name="Michel G."/>
            <person name="Kersting A."/>
            <person name="Lauritano C."/>
            <person name="Lohaus R."/>
            <person name="Toepel M."/>
            <person name="Tonon T."/>
            <person name="Vanneste K."/>
            <person name="Amirebrahimi M."/>
            <person name="Brakel J."/>
            <person name="Bostroem C."/>
            <person name="Chovatia M."/>
            <person name="Grimwood J."/>
            <person name="Jenkins J.W."/>
            <person name="Jueterbock A."/>
            <person name="Mraz A."/>
            <person name="Stam W.T."/>
            <person name="Tice H."/>
            <person name="Bornberg-Bauer E."/>
            <person name="Green P.J."/>
            <person name="Pearson G.A."/>
            <person name="Procaccini G."/>
            <person name="Duarte C.M."/>
            <person name="Schmutz J."/>
            <person name="Reusch T.B.H."/>
            <person name="Van de Peer Y."/>
        </authorList>
    </citation>
    <scope>NUCLEOTIDE SEQUENCE [LARGE SCALE GENOMIC DNA]</scope>
    <source>
        <strain evidence="5">cv. Finnish</strain>
    </source>
</reference>
<sequence>MAAAGKIKTGLNGVGRVRRTRWLIPGITWDDKRSDVFNEALSHRIMNTAYAVRWGRVEDVVKSLQKNLSGERIQLSENIVVDMLQRFGDDWKSALGFFQWADLQQGYKHRSDAYTKMVDVLGKSKQMYTMWVLVHDMNNKGFITLQTISKVLRRLVAAGRWQEAIRTFDDIESLGLTKDTETINILLDTLCKEKKVEVARQVFLQYRSDFVPDCRTFNIFVHGWCLLRRIDDAEKAIVEMKQNGIVPSVVTYSNILRAHCDLSNFCKVFELMDEMISVGCPPNTTTYTSVITSLGRLGKIEPIFKIIDKMKSTECKPDIFFFNSLISILGRIGEIHEARRIFNVEMRENGVLPDITTYNTMIAVYCQNSQGREALNILRKMEEEKNPALKPNLHTFGPLFKLILRLGNADKILISLLDGIVNKHHLFLDSDTYSQLIHGFCKVGKVEGAFLLIEEMVSRDIFPKEKKTLDLLLSEAERRGFVDTSQWIKELIKRHCLYF</sequence>
<dbReference type="NCBIfam" id="TIGR00756">
    <property type="entry name" value="PPR"/>
    <property type="match status" value="7"/>
</dbReference>
<accession>A0A0K9NL40</accession>
<evidence type="ECO:0000313" key="5">
    <source>
        <dbReference type="Proteomes" id="UP000036987"/>
    </source>
</evidence>
<dbReference type="GO" id="GO:0003729">
    <property type="term" value="F:mRNA binding"/>
    <property type="evidence" value="ECO:0000318"/>
    <property type="project" value="GO_Central"/>
</dbReference>
<feature type="repeat" description="PPR" evidence="3">
    <location>
        <begin position="283"/>
        <end position="317"/>
    </location>
</feature>
<dbReference type="OMA" id="CEWAYLL"/>
<gene>
    <name evidence="4" type="ORF">ZOSMA_87G00790</name>
</gene>
<dbReference type="PANTHER" id="PTHR47447">
    <property type="entry name" value="OS03G0856100 PROTEIN"/>
    <property type="match status" value="1"/>
</dbReference>
<dbReference type="OrthoDB" id="185373at2759"/>
<evidence type="ECO:0000256" key="2">
    <source>
        <dbReference type="ARBA" id="ARBA00022737"/>
    </source>
</evidence>
<dbReference type="Gene3D" id="1.25.40.10">
    <property type="entry name" value="Tetratricopeptide repeat domain"/>
    <property type="match status" value="3"/>
</dbReference>
<keyword evidence="5" id="KW-1185">Reference proteome</keyword>
<dbReference type="AlphaFoldDB" id="A0A0K9NL40"/>
<evidence type="ECO:0000256" key="1">
    <source>
        <dbReference type="ARBA" id="ARBA00007626"/>
    </source>
</evidence>
<dbReference type="PROSITE" id="PS51375">
    <property type="entry name" value="PPR"/>
    <property type="match status" value="6"/>
</dbReference>
<feature type="repeat" description="PPR" evidence="3">
    <location>
        <begin position="248"/>
        <end position="282"/>
    </location>
</feature>
<proteinExistence type="inferred from homology"/>
<evidence type="ECO:0000313" key="4">
    <source>
        <dbReference type="EMBL" id="KMZ57333.1"/>
    </source>
</evidence>
<feature type="repeat" description="PPR" evidence="3">
    <location>
        <begin position="213"/>
        <end position="247"/>
    </location>
</feature>
<dbReference type="Pfam" id="PF13041">
    <property type="entry name" value="PPR_2"/>
    <property type="match status" value="2"/>
</dbReference>